<keyword evidence="4" id="KW-0238">DNA-binding</keyword>
<evidence type="ECO:0000313" key="10">
    <source>
        <dbReference type="Proteomes" id="UP000269591"/>
    </source>
</evidence>
<dbReference type="InterPro" id="IPR007627">
    <property type="entry name" value="RNA_pol_sigma70_r2"/>
</dbReference>
<dbReference type="SUPFAM" id="SSF88659">
    <property type="entry name" value="Sigma3 and sigma4 domains of RNA polymerase sigma factors"/>
    <property type="match status" value="1"/>
</dbReference>
<dbReference type="InterPro" id="IPR013325">
    <property type="entry name" value="RNA_pol_sigma_r2"/>
</dbReference>
<comment type="caution">
    <text evidence="9">The sequence shown here is derived from an EMBL/GenBank/DDBJ whole genome shotgun (WGS) entry which is preliminary data.</text>
</comment>
<keyword evidence="5" id="KW-0804">Transcription</keyword>
<dbReference type="PANTHER" id="PTHR43133">
    <property type="entry name" value="RNA POLYMERASE ECF-TYPE SIGMA FACTO"/>
    <property type="match status" value="1"/>
</dbReference>
<dbReference type="SUPFAM" id="SSF88946">
    <property type="entry name" value="Sigma2 domain of RNA polymerase sigma factors"/>
    <property type="match status" value="1"/>
</dbReference>
<organism evidence="9 10">
    <name type="scientific">Slackia equolifaciens</name>
    <dbReference type="NCBI Taxonomy" id="498718"/>
    <lineage>
        <taxon>Bacteria</taxon>
        <taxon>Bacillati</taxon>
        <taxon>Actinomycetota</taxon>
        <taxon>Coriobacteriia</taxon>
        <taxon>Eggerthellales</taxon>
        <taxon>Eggerthellaceae</taxon>
        <taxon>Slackia</taxon>
    </lineage>
</organism>
<keyword evidence="3" id="KW-0731">Sigma factor</keyword>
<proteinExistence type="inferred from homology"/>
<evidence type="ECO:0000256" key="2">
    <source>
        <dbReference type="ARBA" id="ARBA00023015"/>
    </source>
</evidence>
<feature type="domain" description="RNA polymerase sigma factor 70 region 4 type 2" evidence="7">
    <location>
        <begin position="120"/>
        <end position="171"/>
    </location>
</feature>
<dbReference type="Gene3D" id="1.10.10.10">
    <property type="entry name" value="Winged helix-like DNA-binding domain superfamily/Winged helix DNA-binding domain"/>
    <property type="match status" value="1"/>
</dbReference>
<evidence type="ECO:0000256" key="5">
    <source>
        <dbReference type="ARBA" id="ARBA00023163"/>
    </source>
</evidence>
<dbReference type="Pfam" id="PF04542">
    <property type="entry name" value="Sigma70_r2"/>
    <property type="match status" value="1"/>
</dbReference>
<dbReference type="InterPro" id="IPR014284">
    <property type="entry name" value="RNA_pol_sigma-70_dom"/>
</dbReference>
<dbReference type="GO" id="GO:0006352">
    <property type="term" value="P:DNA-templated transcription initiation"/>
    <property type="evidence" value="ECO:0007669"/>
    <property type="project" value="InterPro"/>
</dbReference>
<name>A0A3N0AXF3_9ACTN</name>
<dbReference type="Pfam" id="PF08281">
    <property type="entry name" value="Sigma70_r4_2"/>
    <property type="match status" value="1"/>
</dbReference>
<dbReference type="GO" id="GO:0016987">
    <property type="term" value="F:sigma factor activity"/>
    <property type="evidence" value="ECO:0007669"/>
    <property type="project" value="UniProtKB-KW"/>
</dbReference>
<dbReference type="RefSeq" id="WP_123209046.1">
    <property type="nucleotide sequence ID" value="NZ_JBHTHO010000028.1"/>
</dbReference>
<evidence type="ECO:0000259" key="6">
    <source>
        <dbReference type="Pfam" id="PF04542"/>
    </source>
</evidence>
<evidence type="ECO:0000313" key="8">
    <source>
        <dbReference type="EMBL" id="HJF65414.1"/>
    </source>
</evidence>
<feature type="domain" description="RNA polymerase sigma-70 region 2" evidence="6">
    <location>
        <begin position="31"/>
        <end position="91"/>
    </location>
</feature>
<dbReference type="NCBIfam" id="TIGR02937">
    <property type="entry name" value="sigma70-ECF"/>
    <property type="match status" value="1"/>
</dbReference>
<comment type="similarity">
    <text evidence="1">Belongs to the sigma-70 factor family. ECF subfamily.</text>
</comment>
<dbReference type="OrthoDB" id="3692620at2"/>
<dbReference type="InterPro" id="IPR013249">
    <property type="entry name" value="RNA_pol_sigma70_r4_t2"/>
</dbReference>
<dbReference type="EMBL" id="DYWI01000084">
    <property type="protein sequence ID" value="HJF65414.1"/>
    <property type="molecule type" value="Genomic_DNA"/>
</dbReference>
<sequence>MKVAKDVLIGVQGGWVRTSREIERIMGAFGDAVWRACILYLPPADAEDVFQDTFLKFAMHDASFRGDEHIKAWLLRVAMNGCKDVLKSARRKNASLDERLESCGDEDLGVESGSSQGVREILDAMDSLGDPPKTQLYLSLYEGYSAREISEICDMPEGTVYSWISRGKTRLKEALS</sequence>
<dbReference type="EMBL" id="QIBX01000011">
    <property type="protein sequence ID" value="RNL39545.1"/>
    <property type="molecule type" value="Genomic_DNA"/>
</dbReference>
<evidence type="ECO:0000256" key="1">
    <source>
        <dbReference type="ARBA" id="ARBA00010641"/>
    </source>
</evidence>
<dbReference type="InterPro" id="IPR036388">
    <property type="entry name" value="WH-like_DNA-bd_sf"/>
</dbReference>
<keyword evidence="2" id="KW-0805">Transcription regulation</keyword>
<dbReference type="Gene3D" id="1.10.1740.10">
    <property type="match status" value="1"/>
</dbReference>
<evidence type="ECO:0000256" key="4">
    <source>
        <dbReference type="ARBA" id="ARBA00023125"/>
    </source>
</evidence>
<reference evidence="8" key="3">
    <citation type="journal article" date="2021" name="PeerJ">
        <title>Extensive microbial diversity within the chicken gut microbiome revealed by metagenomics and culture.</title>
        <authorList>
            <person name="Gilroy R."/>
            <person name="Ravi A."/>
            <person name="Getino M."/>
            <person name="Pursley I."/>
            <person name="Horton D.L."/>
            <person name="Alikhan N.F."/>
            <person name="Baker D."/>
            <person name="Gharbi K."/>
            <person name="Hall N."/>
            <person name="Watson M."/>
            <person name="Adriaenssens E.M."/>
            <person name="Foster-Nyarko E."/>
            <person name="Jarju S."/>
            <person name="Secka A."/>
            <person name="Antonio M."/>
            <person name="Oren A."/>
            <person name="Chaudhuri R.R."/>
            <person name="La Ragione R."/>
            <person name="Hildebrand F."/>
            <person name="Pallen M.J."/>
        </authorList>
    </citation>
    <scope>NUCLEOTIDE SEQUENCE</scope>
    <source>
        <strain evidence="8">ChiGjej6B6-11269</strain>
    </source>
</reference>
<dbReference type="CDD" id="cd06171">
    <property type="entry name" value="Sigma70_r4"/>
    <property type="match status" value="1"/>
</dbReference>
<dbReference type="InterPro" id="IPR013324">
    <property type="entry name" value="RNA_pol_sigma_r3/r4-like"/>
</dbReference>
<dbReference type="InterPro" id="IPR039425">
    <property type="entry name" value="RNA_pol_sigma-70-like"/>
</dbReference>
<dbReference type="Proteomes" id="UP000269591">
    <property type="component" value="Unassembled WGS sequence"/>
</dbReference>
<dbReference type="AlphaFoldDB" id="A0A3N0AXF3"/>
<keyword evidence="10" id="KW-1185">Reference proteome</keyword>
<reference evidence="8" key="4">
    <citation type="submission" date="2021-09" db="EMBL/GenBank/DDBJ databases">
        <authorList>
            <person name="Gilroy R."/>
        </authorList>
    </citation>
    <scope>NUCLEOTIDE SEQUENCE</scope>
    <source>
        <strain evidence="8">ChiGjej6B6-11269</strain>
    </source>
</reference>
<dbReference type="Proteomes" id="UP000786989">
    <property type="component" value="Unassembled WGS sequence"/>
</dbReference>
<reference evidence="10" key="1">
    <citation type="submission" date="2018-05" db="EMBL/GenBank/DDBJ databases">
        <title>Genome Sequencing of selected type strains of the family Eggerthellaceae.</title>
        <authorList>
            <person name="Danylec N."/>
            <person name="Stoll D.A."/>
            <person name="Doetsch A."/>
            <person name="Huch M."/>
        </authorList>
    </citation>
    <scope>NUCLEOTIDE SEQUENCE [LARGE SCALE GENOMIC DNA]</scope>
    <source>
        <strain evidence="10">DSM 24851</strain>
    </source>
</reference>
<accession>A0A3N0AXF3</accession>
<reference evidence="9" key="2">
    <citation type="journal article" date="2019" name="Microbiol. Resour. Announc.">
        <title>Draft Genome Sequences of Type Strains of Gordonibacter faecihominis, Paraeggerthella hongkongensis, Parvibacter caecicola,Slackia equolifaciens, Slackia faecicanis, and Slackia isoflavoniconvertens.</title>
        <authorList>
            <person name="Danylec N."/>
            <person name="Stoll D.A."/>
            <person name="Dotsch A."/>
            <person name="Huch M."/>
        </authorList>
    </citation>
    <scope>NUCLEOTIDE SEQUENCE</scope>
    <source>
        <strain evidence="9">DSM 24851</strain>
    </source>
</reference>
<evidence type="ECO:0000256" key="3">
    <source>
        <dbReference type="ARBA" id="ARBA00023082"/>
    </source>
</evidence>
<gene>
    <name evidence="9" type="ORF">DMP06_07125</name>
    <name evidence="8" type="ORF">K8U77_04760</name>
</gene>
<dbReference type="PANTHER" id="PTHR43133:SF8">
    <property type="entry name" value="RNA POLYMERASE SIGMA FACTOR HI_1459-RELATED"/>
    <property type="match status" value="1"/>
</dbReference>
<evidence type="ECO:0000313" key="9">
    <source>
        <dbReference type="EMBL" id="RNL39545.1"/>
    </source>
</evidence>
<dbReference type="GO" id="GO:0003677">
    <property type="term" value="F:DNA binding"/>
    <property type="evidence" value="ECO:0007669"/>
    <property type="project" value="UniProtKB-KW"/>
</dbReference>
<evidence type="ECO:0000259" key="7">
    <source>
        <dbReference type="Pfam" id="PF08281"/>
    </source>
</evidence>
<protein>
    <submittedName>
        <fullName evidence="9">RNA polymerase subunit sigma-24</fullName>
    </submittedName>
    <submittedName>
        <fullName evidence="8">Sigma-70 family RNA polymerase sigma factor</fullName>
    </submittedName>
</protein>